<evidence type="ECO:0000256" key="4">
    <source>
        <dbReference type="ARBA" id="ARBA00023242"/>
    </source>
</evidence>
<dbReference type="Gene3D" id="3.10.590.10">
    <property type="entry name" value="ph1033 like domains"/>
    <property type="match status" value="1"/>
</dbReference>
<keyword evidence="4" id="KW-0539">Nucleus</keyword>
<dbReference type="InterPro" id="IPR047197">
    <property type="entry name" value="THYN1-like_EVE"/>
</dbReference>
<dbReference type="EMBL" id="ML996695">
    <property type="protein sequence ID" value="KAF2400309.1"/>
    <property type="molecule type" value="Genomic_DNA"/>
</dbReference>
<evidence type="ECO:0000256" key="2">
    <source>
        <dbReference type="ARBA" id="ARBA00014654"/>
    </source>
</evidence>
<feature type="domain" description="EVE" evidence="6">
    <location>
        <begin position="106"/>
        <end position="265"/>
    </location>
</feature>
<proteinExistence type="predicted"/>
<organism evidence="7 8">
    <name type="scientific">Trichodelitschia bisporula</name>
    <dbReference type="NCBI Taxonomy" id="703511"/>
    <lineage>
        <taxon>Eukaryota</taxon>
        <taxon>Fungi</taxon>
        <taxon>Dikarya</taxon>
        <taxon>Ascomycota</taxon>
        <taxon>Pezizomycotina</taxon>
        <taxon>Dothideomycetes</taxon>
        <taxon>Dothideomycetes incertae sedis</taxon>
        <taxon>Phaeotrichales</taxon>
        <taxon>Phaeotrichaceae</taxon>
        <taxon>Trichodelitschia</taxon>
    </lineage>
</organism>
<feature type="compositionally biased region" description="Polar residues" evidence="5">
    <location>
        <begin position="22"/>
        <end position="42"/>
    </location>
</feature>
<dbReference type="InterPro" id="IPR015947">
    <property type="entry name" value="PUA-like_sf"/>
</dbReference>
<comment type="subcellular location">
    <subcellularLocation>
        <location evidence="1">Nucleus</location>
    </subcellularLocation>
</comment>
<evidence type="ECO:0000313" key="8">
    <source>
        <dbReference type="Proteomes" id="UP000799640"/>
    </source>
</evidence>
<sequence length="274" mass="30038">MPPRKRAAAADAEAPPTKQQKKTSTPAPSQRITRQSVRSGGTATPAVEAVTEGKATKAKRAPAPRKVTPAPSKAKKSKESRTSPPSNAAPASAAAGDPERQPGERRYWLMKAEPNSRIEKGIDVKFSIDDLAAKTEPETWDGIRNHVAKNNLLAMKKGDLAFFYHSNCKVPGVVGIMEIVGEAQVDETAWDPKSPYYDPKCSSDKPKWFCPLVEFRKKFNTIVTLETLKKECQPGTPLANIQLLKLSRLSVSKVSRDEWDHIIKLAEQQEAAGE</sequence>
<dbReference type="PANTHER" id="PTHR14087:SF7">
    <property type="entry name" value="THYMOCYTE NUCLEAR PROTEIN 1"/>
    <property type="match status" value="1"/>
</dbReference>
<keyword evidence="3" id="KW-0597">Phosphoprotein</keyword>
<protein>
    <recommendedName>
        <fullName evidence="2">Thymocyte nuclear protein 1</fullName>
    </recommendedName>
</protein>
<dbReference type="Proteomes" id="UP000799640">
    <property type="component" value="Unassembled WGS sequence"/>
</dbReference>
<dbReference type="Pfam" id="PF01878">
    <property type="entry name" value="EVE"/>
    <property type="match status" value="1"/>
</dbReference>
<evidence type="ECO:0000259" key="6">
    <source>
        <dbReference type="Pfam" id="PF01878"/>
    </source>
</evidence>
<dbReference type="OrthoDB" id="41445at2759"/>
<feature type="compositionally biased region" description="Low complexity" evidence="5">
    <location>
        <begin position="83"/>
        <end position="95"/>
    </location>
</feature>
<accession>A0A6G1HWW6</accession>
<dbReference type="CDD" id="cd21133">
    <property type="entry name" value="EVE"/>
    <property type="match status" value="1"/>
</dbReference>
<dbReference type="SUPFAM" id="SSF88697">
    <property type="entry name" value="PUA domain-like"/>
    <property type="match status" value="1"/>
</dbReference>
<name>A0A6G1HWW6_9PEZI</name>
<dbReference type="AlphaFoldDB" id="A0A6G1HWW6"/>
<reference evidence="7" key="1">
    <citation type="journal article" date="2020" name="Stud. Mycol.">
        <title>101 Dothideomycetes genomes: a test case for predicting lifestyles and emergence of pathogens.</title>
        <authorList>
            <person name="Haridas S."/>
            <person name="Albert R."/>
            <person name="Binder M."/>
            <person name="Bloem J."/>
            <person name="Labutti K."/>
            <person name="Salamov A."/>
            <person name="Andreopoulos B."/>
            <person name="Baker S."/>
            <person name="Barry K."/>
            <person name="Bills G."/>
            <person name="Bluhm B."/>
            <person name="Cannon C."/>
            <person name="Castanera R."/>
            <person name="Culley D."/>
            <person name="Daum C."/>
            <person name="Ezra D."/>
            <person name="Gonzalez J."/>
            <person name="Henrissat B."/>
            <person name="Kuo A."/>
            <person name="Liang C."/>
            <person name="Lipzen A."/>
            <person name="Lutzoni F."/>
            <person name="Magnuson J."/>
            <person name="Mondo S."/>
            <person name="Nolan M."/>
            <person name="Ohm R."/>
            <person name="Pangilinan J."/>
            <person name="Park H.-J."/>
            <person name="Ramirez L."/>
            <person name="Alfaro M."/>
            <person name="Sun H."/>
            <person name="Tritt A."/>
            <person name="Yoshinaga Y."/>
            <person name="Zwiers L.-H."/>
            <person name="Turgeon B."/>
            <person name="Goodwin S."/>
            <person name="Spatafora J."/>
            <person name="Crous P."/>
            <person name="Grigoriev I."/>
        </authorList>
    </citation>
    <scope>NUCLEOTIDE SEQUENCE</scope>
    <source>
        <strain evidence="7">CBS 262.69</strain>
    </source>
</reference>
<keyword evidence="8" id="KW-1185">Reference proteome</keyword>
<dbReference type="InterPro" id="IPR002740">
    <property type="entry name" value="EVE_domain"/>
</dbReference>
<dbReference type="FunFam" id="3.10.590.10:FF:000003">
    <property type="entry name" value="Thymocyte nuclear protein 1"/>
    <property type="match status" value="1"/>
</dbReference>
<evidence type="ECO:0000256" key="5">
    <source>
        <dbReference type="SAM" id="MobiDB-lite"/>
    </source>
</evidence>
<dbReference type="InterPro" id="IPR052181">
    <property type="entry name" value="5hmC_binding"/>
</dbReference>
<dbReference type="PANTHER" id="PTHR14087">
    <property type="entry name" value="THYMOCYTE NUCLEAR PROTEIN 1"/>
    <property type="match status" value="1"/>
</dbReference>
<dbReference type="GO" id="GO:0005634">
    <property type="term" value="C:nucleus"/>
    <property type="evidence" value="ECO:0007669"/>
    <property type="project" value="UniProtKB-SubCell"/>
</dbReference>
<evidence type="ECO:0000256" key="3">
    <source>
        <dbReference type="ARBA" id="ARBA00022553"/>
    </source>
</evidence>
<evidence type="ECO:0000256" key="1">
    <source>
        <dbReference type="ARBA" id="ARBA00004123"/>
    </source>
</evidence>
<evidence type="ECO:0000313" key="7">
    <source>
        <dbReference type="EMBL" id="KAF2400309.1"/>
    </source>
</evidence>
<feature type="region of interest" description="Disordered" evidence="5">
    <location>
        <begin position="1"/>
        <end position="102"/>
    </location>
</feature>
<gene>
    <name evidence="7" type="ORF">EJ06DRAFT_510384</name>
</gene>